<accession>A0A4R1RNR1</accession>
<dbReference type="Pfam" id="PF02586">
    <property type="entry name" value="SRAP"/>
    <property type="match status" value="1"/>
</dbReference>
<evidence type="ECO:0000256" key="8">
    <source>
        <dbReference type="RuleBase" id="RU364100"/>
    </source>
</evidence>
<evidence type="ECO:0000256" key="3">
    <source>
        <dbReference type="ARBA" id="ARBA00022763"/>
    </source>
</evidence>
<comment type="caution">
    <text evidence="9">The sequence shown here is derived from an EMBL/GenBank/DDBJ whole genome shotgun (WGS) entry which is preliminary data.</text>
</comment>
<evidence type="ECO:0000313" key="10">
    <source>
        <dbReference type="Proteomes" id="UP000295455"/>
    </source>
</evidence>
<dbReference type="RefSeq" id="WP_132215784.1">
    <property type="nucleotide sequence ID" value="NZ_OX156936.1"/>
</dbReference>
<keyword evidence="6" id="KW-0238">DNA-binding</keyword>
<evidence type="ECO:0000256" key="6">
    <source>
        <dbReference type="ARBA" id="ARBA00023125"/>
    </source>
</evidence>
<keyword evidence="7" id="KW-0456">Lyase</keyword>
<dbReference type="PANTHER" id="PTHR13604">
    <property type="entry name" value="DC12-RELATED"/>
    <property type="match status" value="1"/>
</dbReference>
<evidence type="ECO:0000256" key="2">
    <source>
        <dbReference type="ARBA" id="ARBA00022670"/>
    </source>
</evidence>
<evidence type="ECO:0000256" key="1">
    <source>
        <dbReference type="ARBA" id="ARBA00008136"/>
    </source>
</evidence>
<dbReference type="Gene3D" id="3.90.1680.10">
    <property type="entry name" value="SOS response associated peptidase-like"/>
    <property type="match status" value="1"/>
</dbReference>
<keyword evidence="5" id="KW-0190">Covalent protein-DNA linkage</keyword>
<dbReference type="EMBL" id="SLUP01000002">
    <property type="protein sequence ID" value="TCL67809.1"/>
    <property type="molecule type" value="Genomic_DNA"/>
</dbReference>
<reference evidence="9 10" key="1">
    <citation type="submission" date="2019-03" db="EMBL/GenBank/DDBJ databases">
        <title>Genomic Encyclopedia of Type Strains, Phase IV (KMG-IV): sequencing the most valuable type-strain genomes for metagenomic binning, comparative biology and taxonomic classification.</title>
        <authorList>
            <person name="Goeker M."/>
        </authorList>
    </citation>
    <scope>NUCLEOTIDE SEQUENCE [LARGE SCALE GENOMIC DNA]</scope>
    <source>
        <strain evidence="9 10">DSM 18792</strain>
    </source>
</reference>
<sequence>MCFHTSTTHKTKKLEAYFKVKLNTESIRPIFDIPNYHLNGFSHPNMLIIPQEKSQVLAPGVWGIVPSNKKADEIKDYYKEAVKYGGGLNARSEKLFQHYMYRESVMTKRCIIPVNGFYEPHEHKKKKYPFYIQGKDKEPLALAGIYSVIDTYITFSILTKAASPLFEKIHNTKKRQPVIIDAEHIQNWLSKDLSQEEIITILDEFYPEDKLDAYTVSKDLFSPKVDSNTEAIIEKVEYAELNEVF</sequence>
<dbReference type="InterPro" id="IPR003738">
    <property type="entry name" value="SRAP"/>
</dbReference>
<dbReference type="GO" id="GO:0016829">
    <property type="term" value="F:lyase activity"/>
    <property type="evidence" value="ECO:0007669"/>
    <property type="project" value="UniProtKB-KW"/>
</dbReference>
<evidence type="ECO:0000256" key="4">
    <source>
        <dbReference type="ARBA" id="ARBA00022801"/>
    </source>
</evidence>
<keyword evidence="4 8" id="KW-0378">Hydrolase</keyword>
<organism evidence="9 10">
    <name type="scientific">Mariniflexile fucanivorans</name>
    <dbReference type="NCBI Taxonomy" id="264023"/>
    <lineage>
        <taxon>Bacteria</taxon>
        <taxon>Pseudomonadati</taxon>
        <taxon>Bacteroidota</taxon>
        <taxon>Flavobacteriia</taxon>
        <taxon>Flavobacteriales</taxon>
        <taxon>Flavobacteriaceae</taxon>
        <taxon>Mariniflexile</taxon>
    </lineage>
</organism>
<evidence type="ECO:0000256" key="7">
    <source>
        <dbReference type="ARBA" id="ARBA00023239"/>
    </source>
</evidence>
<dbReference type="OrthoDB" id="9782620at2"/>
<dbReference type="PANTHER" id="PTHR13604:SF0">
    <property type="entry name" value="ABASIC SITE PROCESSING PROTEIN HMCES"/>
    <property type="match status" value="1"/>
</dbReference>
<dbReference type="AlphaFoldDB" id="A0A4R1RNR1"/>
<keyword evidence="3" id="KW-0227">DNA damage</keyword>
<comment type="similarity">
    <text evidence="1 8">Belongs to the SOS response-associated peptidase family.</text>
</comment>
<evidence type="ECO:0000256" key="5">
    <source>
        <dbReference type="ARBA" id="ARBA00023124"/>
    </source>
</evidence>
<dbReference type="GO" id="GO:0006508">
    <property type="term" value="P:proteolysis"/>
    <property type="evidence" value="ECO:0007669"/>
    <property type="project" value="UniProtKB-KW"/>
</dbReference>
<dbReference type="GO" id="GO:0003697">
    <property type="term" value="F:single-stranded DNA binding"/>
    <property type="evidence" value="ECO:0007669"/>
    <property type="project" value="InterPro"/>
</dbReference>
<gene>
    <name evidence="9" type="ORF">EV196_102372</name>
</gene>
<evidence type="ECO:0000313" key="9">
    <source>
        <dbReference type="EMBL" id="TCL67809.1"/>
    </source>
</evidence>
<protein>
    <recommendedName>
        <fullName evidence="8">Abasic site processing protein</fullName>
        <ecNumber evidence="8">3.4.-.-</ecNumber>
    </recommendedName>
</protein>
<dbReference type="GO" id="GO:0106300">
    <property type="term" value="P:protein-DNA covalent cross-linking repair"/>
    <property type="evidence" value="ECO:0007669"/>
    <property type="project" value="InterPro"/>
</dbReference>
<dbReference type="EC" id="3.4.-.-" evidence="8"/>
<name>A0A4R1RNR1_9FLAO</name>
<keyword evidence="2 8" id="KW-0645">Protease</keyword>
<keyword evidence="10" id="KW-1185">Reference proteome</keyword>
<dbReference type="GO" id="GO:0008233">
    <property type="term" value="F:peptidase activity"/>
    <property type="evidence" value="ECO:0007669"/>
    <property type="project" value="UniProtKB-KW"/>
</dbReference>
<dbReference type="SUPFAM" id="SSF143081">
    <property type="entry name" value="BB1717-like"/>
    <property type="match status" value="1"/>
</dbReference>
<dbReference type="Proteomes" id="UP000295455">
    <property type="component" value="Unassembled WGS sequence"/>
</dbReference>
<dbReference type="InterPro" id="IPR036590">
    <property type="entry name" value="SRAP-like"/>
</dbReference>
<proteinExistence type="inferred from homology"/>